<dbReference type="Proteomes" id="UP000426246">
    <property type="component" value="Chromosome"/>
</dbReference>
<dbReference type="KEGG" id="ppsc:EHS13_14050"/>
<dbReference type="PANTHER" id="PTHR43280">
    <property type="entry name" value="ARAC-FAMILY TRANSCRIPTIONAL REGULATOR"/>
    <property type="match status" value="1"/>
</dbReference>
<dbReference type="SUPFAM" id="SSF51215">
    <property type="entry name" value="Regulatory protein AraC"/>
    <property type="match status" value="1"/>
</dbReference>
<dbReference type="EMBL" id="CP034235">
    <property type="protein sequence ID" value="QGQ95918.1"/>
    <property type="molecule type" value="Genomic_DNA"/>
</dbReference>
<dbReference type="AlphaFoldDB" id="A0A6B8RKN6"/>
<dbReference type="GO" id="GO:0003700">
    <property type="term" value="F:DNA-binding transcription factor activity"/>
    <property type="evidence" value="ECO:0007669"/>
    <property type="project" value="InterPro"/>
</dbReference>
<dbReference type="Pfam" id="PF12833">
    <property type="entry name" value="HTH_18"/>
    <property type="match status" value="1"/>
</dbReference>
<keyword evidence="1" id="KW-0805">Transcription regulation</keyword>
<dbReference type="Gene3D" id="2.60.120.10">
    <property type="entry name" value="Jelly Rolls"/>
    <property type="match status" value="1"/>
</dbReference>
<proteinExistence type="predicted"/>
<feature type="domain" description="HTH araC/xylS-type" evidence="4">
    <location>
        <begin position="192"/>
        <end position="290"/>
    </location>
</feature>
<keyword evidence="6" id="KW-1185">Reference proteome</keyword>
<dbReference type="Gene3D" id="1.10.10.60">
    <property type="entry name" value="Homeodomain-like"/>
    <property type="match status" value="2"/>
</dbReference>
<sequence length="292" mass="33774">MDLNSLLTIISPPMPYYMDIGKVTYQPGDKHPDRKNLGVFDFIFVIKGCLFIGEEDQRFEVSAGQSLILLPDKYHYSVKPIEEETVFYWIHFQVTGEWQEILTNAASLLNKSPAQPNDRSLTGETYAISIRKYETMTIPEQIYTLLEQLMELSYLSRSASFWQQQILFVQLLKTMDKGQKADYSSPAVIVADKIEAYIKGNYRNEITNDSLAEVLHFHPNYLARCMKSINGCTPIEYLINYRLEQAKLLLIKTDRSIAHIAEAVGFQYTPYFSKRFKEKNGISPLQYRKQFA</sequence>
<evidence type="ECO:0000313" key="5">
    <source>
        <dbReference type="EMBL" id="QGQ95918.1"/>
    </source>
</evidence>
<dbReference type="InterPro" id="IPR009057">
    <property type="entry name" value="Homeodomain-like_sf"/>
</dbReference>
<evidence type="ECO:0000256" key="3">
    <source>
        <dbReference type="ARBA" id="ARBA00023163"/>
    </source>
</evidence>
<dbReference type="PROSITE" id="PS01124">
    <property type="entry name" value="HTH_ARAC_FAMILY_2"/>
    <property type="match status" value="1"/>
</dbReference>
<name>A0A6B8RKN6_9BACL</name>
<evidence type="ECO:0000256" key="1">
    <source>
        <dbReference type="ARBA" id="ARBA00023015"/>
    </source>
</evidence>
<dbReference type="GO" id="GO:0043565">
    <property type="term" value="F:sequence-specific DNA binding"/>
    <property type="evidence" value="ECO:0007669"/>
    <property type="project" value="InterPro"/>
</dbReference>
<dbReference type="InterPro" id="IPR037923">
    <property type="entry name" value="HTH-like"/>
</dbReference>
<dbReference type="SMART" id="SM00342">
    <property type="entry name" value="HTH_ARAC"/>
    <property type="match status" value="1"/>
</dbReference>
<gene>
    <name evidence="5" type="ORF">EHS13_14050</name>
</gene>
<protein>
    <submittedName>
        <fullName evidence="5">AraC family transcriptional regulator</fullName>
    </submittedName>
</protein>
<accession>A0A6B8RKN6</accession>
<dbReference type="SUPFAM" id="SSF46689">
    <property type="entry name" value="Homeodomain-like"/>
    <property type="match status" value="2"/>
</dbReference>
<dbReference type="InterPro" id="IPR018060">
    <property type="entry name" value="HTH_AraC"/>
</dbReference>
<keyword evidence="2" id="KW-0238">DNA-binding</keyword>
<organism evidence="5 6">
    <name type="scientific">Paenibacillus psychroresistens</name>
    <dbReference type="NCBI Taxonomy" id="1778678"/>
    <lineage>
        <taxon>Bacteria</taxon>
        <taxon>Bacillati</taxon>
        <taxon>Bacillota</taxon>
        <taxon>Bacilli</taxon>
        <taxon>Bacillales</taxon>
        <taxon>Paenibacillaceae</taxon>
        <taxon>Paenibacillus</taxon>
    </lineage>
</organism>
<dbReference type="PRINTS" id="PR00032">
    <property type="entry name" value="HTHARAC"/>
</dbReference>
<dbReference type="InterPro" id="IPR014710">
    <property type="entry name" value="RmlC-like_jellyroll"/>
</dbReference>
<keyword evidence="3" id="KW-0804">Transcription</keyword>
<dbReference type="PANTHER" id="PTHR43280:SF2">
    <property type="entry name" value="HTH-TYPE TRANSCRIPTIONAL REGULATOR EXSA"/>
    <property type="match status" value="1"/>
</dbReference>
<evidence type="ECO:0000313" key="6">
    <source>
        <dbReference type="Proteomes" id="UP000426246"/>
    </source>
</evidence>
<dbReference type="RefSeq" id="WP_155700952.1">
    <property type="nucleotide sequence ID" value="NZ_CP034235.1"/>
</dbReference>
<reference evidence="6" key="1">
    <citation type="submission" date="2018-11" db="EMBL/GenBank/DDBJ databases">
        <title>Complete genome sequence of Paenibacillus sp. ML311-T8.</title>
        <authorList>
            <person name="Nam Y.-D."/>
            <person name="Kang J."/>
            <person name="Chung W.-H."/>
            <person name="Park Y.S."/>
        </authorList>
    </citation>
    <scope>NUCLEOTIDE SEQUENCE [LARGE SCALE GENOMIC DNA]</scope>
    <source>
        <strain evidence="6">ML311-T8</strain>
    </source>
</reference>
<evidence type="ECO:0000259" key="4">
    <source>
        <dbReference type="PROSITE" id="PS01124"/>
    </source>
</evidence>
<evidence type="ECO:0000256" key="2">
    <source>
        <dbReference type="ARBA" id="ARBA00023125"/>
    </source>
</evidence>
<dbReference type="InterPro" id="IPR020449">
    <property type="entry name" value="Tscrpt_reg_AraC-type_HTH"/>
</dbReference>
<dbReference type="OrthoDB" id="192171at2"/>